<proteinExistence type="predicted"/>
<evidence type="ECO:0000256" key="1">
    <source>
        <dbReference type="SAM" id="MobiDB-lite"/>
    </source>
</evidence>
<dbReference type="Proteomes" id="UP001519460">
    <property type="component" value="Unassembled WGS sequence"/>
</dbReference>
<evidence type="ECO:0000313" key="2">
    <source>
        <dbReference type="EMBL" id="KAK7493816.1"/>
    </source>
</evidence>
<gene>
    <name evidence="2" type="ORF">BaRGS_00014957</name>
</gene>
<accession>A0ABD0L3H0</accession>
<evidence type="ECO:0000313" key="3">
    <source>
        <dbReference type="Proteomes" id="UP001519460"/>
    </source>
</evidence>
<feature type="compositionally biased region" description="Polar residues" evidence="1">
    <location>
        <begin position="1"/>
        <end position="12"/>
    </location>
</feature>
<feature type="non-terminal residue" evidence="2">
    <location>
        <position position="1"/>
    </location>
</feature>
<keyword evidence="3" id="KW-1185">Reference proteome</keyword>
<feature type="region of interest" description="Disordered" evidence="1">
    <location>
        <begin position="1"/>
        <end position="63"/>
    </location>
</feature>
<dbReference type="AlphaFoldDB" id="A0ABD0L3H0"/>
<protein>
    <submittedName>
        <fullName evidence="2">Uncharacterized protein</fullName>
    </submittedName>
</protein>
<organism evidence="2 3">
    <name type="scientific">Batillaria attramentaria</name>
    <dbReference type="NCBI Taxonomy" id="370345"/>
    <lineage>
        <taxon>Eukaryota</taxon>
        <taxon>Metazoa</taxon>
        <taxon>Spiralia</taxon>
        <taxon>Lophotrochozoa</taxon>
        <taxon>Mollusca</taxon>
        <taxon>Gastropoda</taxon>
        <taxon>Caenogastropoda</taxon>
        <taxon>Sorbeoconcha</taxon>
        <taxon>Cerithioidea</taxon>
        <taxon>Batillariidae</taxon>
        <taxon>Batillaria</taxon>
    </lineage>
</organism>
<dbReference type="EMBL" id="JACVVK020000089">
    <property type="protein sequence ID" value="KAK7493816.1"/>
    <property type="molecule type" value="Genomic_DNA"/>
</dbReference>
<comment type="caution">
    <text evidence="2">The sequence shown here is derived from an EMBL/GenBank/DDBJ whole genome shotgun (WGS) entry which is preliminary data.</text>
</comment>
<feature type="compositionally biased region" description="Polar residues" evidence="1">
    <location>
        <begin position="48"/>
        <end position="63"/>
    </location>
</feature>
<name>A0ABD0L3H0_9CAEN</name>
<reference evidence="2 3" key="1">
    <citation type="journal article" date="2023" name="Sci. Data">
        <title>Genome assembly of the Korean intertidal mud-creeper Batillaria attramentaria.</title>
        <authorList>
            <person name="Patra A.K."/>
            <person name="Ho P.T."/>
            <person name="Jun S."/>
            <person name="Lee S.J."/>
            <person name="Kim Y."/>
            <person name="Won Y.J."/>
        </authorList>
    </citation>
    <scope>NUCLEOTIDE SEQUENCE [LARGE SCALE GENOMIC DNA]</scope>
    <source>
        <strain evidence="2">Wonlab-2016</strain>
    </source>
</reference>
<sequence>LFDHVTPSSSGRASLAGPRRLVTFTRLRDEQRAADTGGGTTEERESQLGDQNSGAGKQTTGHG</sequence>